<protein>
    <submittedName>
        <fullName evidence="2">NAD(P)H-binding protein</fullName>
    </submittedName>
</protein>
<sequence length="268" mass="29228">MSNKVVICGYGWLGSYLGAALSPHYSLIATTRDKHKAAQLSTQGIEGVVYQLGDELHNLNRVVTDATLVLNIPPGRKNKDLSDFTQNMLHLIDNAISHKVKHIVFISTTSVYGDSRDGNINIHTPTAPETPSAKAHVKIEQYLLDHATKATIVRLAGLTGPDRHPVKSLSGKHLSAGHKRVNLVHVQDVVSALTHIIETPSTETLFHLCSNAHPKRGEYYVEAAKARGLELPVFEDTNHTASGKCIDATACWETLGISPTFSHPNKMI</sequence>
<accession>A0A7X5RMA1</accession>
<dbReference type="Pfam" id="PF13460">
    <property type="entry name" value="NAD_binding_10"/>
    <property type="match status" value="1"/>
</dbReference>
<name>A0A7X5RMA1_9ALTE</name>
<keyword evidence="3" id="KW-1185">Reference proteome</keyword>
<proteinExistence type="predicted"/>
<dbReference type="GO" id="GO:0004029">
    <property type="term" value="F:aldehyde dehydrogenase (NAD+) activity"/>
    <property type="evidence" value="ECO:0007669"/>
    <property type="project" value="TreeGrafter"/>
</dbReference>
<dbReference type="RefSeq" id="WP_163087365.1">
    <property type="nucleotide sequence ID" value="NZ_JAAAWN010000024.1"/>
</dbReference>
<dbReference type="InterPro" id="IPR036291">
    <property type="entry name" value="NAD(P)-bd_dom_sf"/>
</dbReference>
<dbReference type="GO" id="GO:0005737">
    <property type="term" value="C:cytoplasm"/>
    <property type="evidence" value="ECO:0007669"/>
    <property type="project" value="TreeGrafter"/>
</dbReference>
<dbReference type="Proteomes" id="UP000470213">
    <property type="component" value="Unassembled WGS sequence"/>
</dbReference>
<dbReference type="PANTHER" id="PTHR48079:SF6">
    <property type="entry name" value="NAD(P)-BINDING DOMAIN-CONTAINING PROTEIN-RELATED"/>
    <property type="match status" value="1"/>
</dbReference>
<reference evidence="2 3" key="1">
    <citation type="submission" date="2020-01" db="EMBL/GenBank/DDBJ databases">
        <authorList>
            <person name="Chen J."/>
            <person name="Zhu S."/>
            <person name="Yang J."/>
        </authorList>
    </citation>
    <scope>NUCLEOTIDE SEQUENCE [LARGE SCALE GENOMIC DNA]</scope>
    <source>
        <strain evidence="2 3">345S023</strain>
    </source>
</reference>
<comment type="caution">
    <text evidence="2">The sequence shown here is derived from an EMBL/GenBank/DDBJ whole genome shotgun (WGS) entry which is preliminary data.</text>
</comment>
<evidence type="ECO:0000313" key="2">
    <source>
        <dbReference type="EMBL" id="NDV92551.1"/>
    </source>
</evidence>
<dbReference type="InterPro" id="IPR016040">
    <property type="entry name" value="NAD(P)-bd_dom"/>
</dbReference>
<evidence type="ECO:0000313" key="3">
    <source>
        <dbReference type="Proteomes" id="UP000470213"/>
    </source>
</evidence>
<dbReference type="SUPFAM" id="SSF51735">
    <property type="entry name" value="NAD(P)-binding Rossmann-fold domains"/>
    <property type="match status" value="1"/>
</dbReference>
<dbReference type="Gene3D" id="3.40.50.720">
    <property type="entry name" value="NAD(P)-binding Rossmann-like Domain"/>
    <property type="match status" value="1"/>
</dbReference>
<dbReference type="EMBL" id="JAAAWN010000024">
    <property type="protein sequence ID" value="NDV92551.1"/>
    <property type="molecule type" value="Genomic_DNA"/>
</dbReference>
<dbReference type="AlphaFoldDB" id="A0A7X5RMA1"/>
<organism evidence="2 3">
    <name type="scientific">Alteromonas profundi</name>
    <dbReference type="NCBI Taxonomy" id="2696062"/>
    <lineage>
        <taxon>Bacteria</taxon>
        <taxon>Pseudomonadati</taxon>
        <taxon>Pseudomonadota</taxon>
        <taxon>Gammaproteobacteria</taxon>
        <taxon>Alteromonadales</taxon>
        <taxon>Alteromonadaceae</taxon>
        <taxon>Alteromonas/Salinimonas group</taxon>
        <taxon>Alteromonas</taxon>
    </lineage>
</organism>
<feature type="domain" description="NAD(P)-binding" evidence="1">
    <location>
        <begin position="19"/>
        <end position="196"/>
    </location>
</feature>
<dbReference type="PANTHER" id="PTHR48079">
    <property type="entry name" value="PROTEIN YEEZ"/>
    <property type="match status" value="1"/>
</dbReference>
<gene>
    <name evidence="2" type="ORF">GTH32_15360</name>
</gene>
<dbReference type="InterPro" id="IPR051783">
    <property type="entry name" value="NAD(P)-dependent_oxidoreduct"/>
</dbReference>
<evidence type="ECO:0000259" key="1">
    <source>
        <dbReference type="Pfam" id="PF13460"/>
    </source>
</evidence>